<dbReference type="SUPFAM" id="SSF48340">
    <property type="entry name" value="Interferon-induced guanylate-binding protein 1 (GBP1), C-terminal domain"/>
    <property type="match status" value="1"/>
</dbReference>
<keyword evidence="4" id="KW-1185">Reference proteome</keyword>
<feature type="region of interest" description="Disordered" evidence="1">
    <location>
        <begin position="132"/>
        <end position="151"/>
    </location>
</feature>
<dbReference type="GO" id="GO:0003924">
    <property type="term" value="F:GTPase activity"/>
    <property type="evidence" value="ECO:0007669"/>
    <property type="project" value="InterPro"/>
</dbReference>
<accession>A0A485P6Z4</accession>
<feature type="compositionally biased region" description="Basic and acidic residues" evidence="1">
    <location>
        <begin position="133"/>
        <end position="151"/>
    </location>
</feature>
<dbReference type="AlphaFoldDB" id="A0A485P6Z4"/>
<dbReference type="Pfam" id="PF02841">
    <property type="entry name" value="GBP_C"/>
    <property type="match status" value="1"/>
</dbReference>
<evidence type="ECO:0000259" key="2">
    <source>
        <dbReference type="Pfam" id="PF02841"/>
    </source>
</evidence>
<reference evidence="3 4" key="1">
    <citation type="submission" date="2019-01" db="EMBL/GenBank/DDBJ databases">
        <authorList>
            <person name="Alioto T."/>
            <person name="Alioto T."/>
        </authorList>
    </citation>
    <scope>NUCLEOTIDE SEQUENCE [LARGE SCALE GENOMIC DNA]</scope>
</reference>
<name>A0A485P6Z4_LYNPA</name>
<evidence type="ECO:0000313" key="3">
    <source>
        <dbReference type="EMBL" id="VFV42281.1"/>
    </source>
</evidence>
<dbReference type="Proteomes" id="UP000386466">
    <property type="component" value="Unassembled WGS sequence"/>
</dbReference>
<dbReference type="InterPro" id="IPR036543">
    <property type="entry name" value="Guanylate-bd_C_sf"/>
</dbReference>
<evidence type="ECO:0000256" key="1">
    <source>
        <dbReference type="SAM" id="MobiDB-lite"/>
    </source>
</evidence>
<dbReference type="GO" id="GO:0005525">
    <property type="term" value="F:GTP binding"/>
    <property type="evidence" value="ECO:0007669"/>
    <property type="project" value="InterPro"/>
</dbReference>
<organism evidence="3 4">
    <name type="scientific">Lynx pardinus</name>
    <name type="common">Iberian lynx</name>
    <name type="synonym">Felis pardina</name>
    <dbReference type="NCBI Taxonomy" id="191816"/>
    <lineage>
        <taxon>Eukaryota</taxon>
        <taxon>Metazoa</taxon>
        <taxon>Chordata</taxon>
        <taxon>Craniata</taxon>
        <taxon>Vertebrata</taxon>
        <taxon>Euteleostomi</taxon>
        <taxon>Mammalia</taxon>
        <taxon>Eutheria</taxon>
        <taxon>Laurasiatheria</taxon>
        <taxon>Carnivora</taxon>
        <taxon>Feliformia</taxon>
        <taxon>Felidae</taxon>
        <taxon>Felinae</taxon>
        <taxon>Lynx</taxon>
    </lineage>
</organism>
<dbReference type="Gene3D" id="1.20.1000.10">
    <property type="entry name" value="Guanylate-binding protein, C-terminal domain"/>
    <property type="match status" value="1"/>
</dbReference>
<evidence type="ECO:0000313" key="4">
    <source>
        <dbReference type="Proteomes" id="UP000386466"/>
    </source>
</evidence>
<feature type="region of interest" description="Disordered" evidence="1">
    <location>
        <begin position="1"/>
        <end position="22"/>
    </location>
</feature>
<protein>
    <recommendedName>
        <fullName evidence="2">Guanylate-binding protein/Atlastin C-terminal domain-containing protein</fullName>
    </recommendedName>
</protein>
<sequence length="179" mass="21138">MVVAVPDLGYGAAPTEQPPQNDEELWKKYTSLVQMKKELEGSCMKKDELLHEAREALAEEQAKRETAEKEKRLLEKRCKMLQQKLETLETIFQESMAQMREEIKRERKNLLRGQNERIQRLEAQIKIMTGNKQHTETDCTPKIMENNDREDTSRPSWWPQICELLQELILLMVKFFSCI</sequence>
<dbReference type="InterPro" id="IPR003191">
    <property type="entry name" value="Guanylate-bd/ATL_C"/>
</dbReference>
<dbReference type="EMBL" id="CAAGRJ010031898">
    <property type="protein sequence ID" value="VFV42281.1"/>
    <property type="molecule type" value="Genomic_DNA"/>
</dbReference>
<proteinExistence type="predicted"/>
<feature type="domain" description="Guanylate-binding protein/Atlastin C-terminal" evidence="2">
    <location>
        <begin position="24"/>
        <end position="135"/>
    </location>
</feature>
<gene>
    <name evidence="3" type="ORF">LYPA_23C019302</name>
</gene>